<keyword evidence="6" id="KW-0560">Oxidoreductase</keyword>
<dbReference type="EC" id="7.1.1.-" evidence="3"/>
<comment type="subunit">
    <text evidence="3">NDH-1 is composed of 14 different subunits. Subunits NuoB, C, D, E, F, and G constitute the peripheral sector of the complex.</text>
</comment>
<dbReference type="NCBIfam" id="NF005856">
    <property type="entry name" value="PRK07785.1"/>
    <property type="match status" value="1"/>
</dbReference>
<feature type="region of interest" description="Disordered" evidence="4">
    <location>
        <begin position="237"/>
        <end position="256"/>
    </location>
</feature>
<keyword evidence="3" id="KW-1003">Cell membrane</keyword>
<feature type="domain" description="NADH:ubiquinone oxidoreductase 30kDa subunit" evidence="5">
    <location>
        <begin position="114"/>
        <end position="236"/>
    </location>
</feature>
<evidence type="ECO:0000313" key="7">
    <source>
        <dbReference type="Proteomes" id="UP001601992"/>
    </source>
</evidence>
<comment type="similarity">
    <text evidence="1 3">Belongs to the complex I 30 kDa subunit family.</text>
</comment>
<name>A0ABW6S9S5_9NOCA</name>
<evidence type="ECO:0000259" key="5">
    <source>
        <dbReference type="Pfam" id="PF00329"/>
    </source>
</evidence>
<dbReference type="PANTHER" id="PTHR10884">
    <property type="entry name" value="NADH DEHYDROGENASE UBIQUINONE IRON-SULFUR PROTEIN 3"/>
    <property type="match status" value="1"/>
</dbReference>
<feature type="compositionally biased region" description="Polar residues" evidence="4">
    <location>
        <begin position="1"/>
        <end position="10"/>
    </location>
</feature>
<keyword evidence="7" id="KW-1185">Reference proteome</keyword>
<dbReference type="PANTHER" id="PTHR10884:SF14">
    <property type="entry name" value="NADH DEHYDROGENASE [UBIQUINONE] IRON-SULFUR PROTEIN 3, MITOCHONDRIAL"/>
    <property type="match status" value="1"/>
</dbReference>
<reference evidence="6 7" key="1">
    <citation type="submission" date="2024-10" db="EMBL/GenBank/DDBJ databases">
        <title>The Natural Products Discovery Center: Release of the First 8490 Sequenced Strains for Exploring Actinobacteria Biosynthetic Diversity.</title>
        <authorList>
            <person name="Kalkreuter E."/>
            <person name="Kautsar S.A."/>
            <person name="Yang D."/>
            <person name="Bader C.D."/>
            <person name="Teijaro C.N."/>
            <person name="Fluegel L."/>
            <person name="Davis C.M."/>
            <person name="Simpson J.R."/>
            <person name="Lauterbach L."/>
            <person name="Steele A.D."/>
            <person name="Gui C."/>
            <person name="Meng S."/>
            <person name="Li G."/>
            <person name="Viehrig K."/>
            <person name="Ye F."/>
            <person name="Su P."/>
            <person name="Kiefer A.F."/>
            <person name="Nichols A."/>
            <person name="Cepeda A.J."/>
            <person name="Yan W."/>
            <person name="Fan B."/>
            <person name="Jiang Y."/>
            <person name="Adhikari A."/>
            <person name="Zheng C.-J."/>
            <person name="Schuster L."/>
            <person name="Cowan T.M."/>
            <person name="Smanski M.J."/>
            <person name="Chevrette M.G."/>
            <person name="De Carvalho L.P.S."/>
            <person name="Shen B."/>
        </authorList>
    </citation>
    <scope>NUCLEOTIDE SEQUENCE [LARGE SCALE GENOMIC DNA]</scope>
    <source>
        <strain evidence="6 7">NPDC002593</strain>
    </source>
</reference>
<keyword evidence="3" id="KW-0472">Membrane</keyword>
<sequence>MTFDSPGTSERTPEAAVNDTPSSTERSEPTPTPPPEPAGEEVIGVRRGMFGVTGSGDTSGYGRLIRTLSLPGSTPPPYGGYFDELIDQLRHALSDEGFTAAIEKVVVFRDELTLHVRRERLPALAQALRDAAPLRFELCLGVSGAHYPDDAGRELHAVYHLMSITHNRRLRVEVAAPDDDPHIPSLYSVYPTTDWHERETYDFFGILFDGHPSLTRIEMPDDWRGHPQRKDYPLGGIPVEYKGARIPPPDERRTYN</sequence>
<proteinExistence type="inferred from homology"/>
<keyword evidence="3" id="KW-1278">Translocase</keyword>
<comment type="caution">
    <text evidence="6">The sequence shown here is derived from an EMBL/GenBank/DDBJ whole genome shotgun (WGS) entry which is preliminary data.</text>
</comment>
<dbReference type="HAMAP" id="MF_01357">
    <property type="entry name" value="NDH1_NuoC"/>
    <property type="match status" value="1"/>
</dbReference>
<dbReference type="InterPro" id="IPR010218">
    <property type="entry name" value="NADH_DH_suC"/>
</dbReference>
<keyword evidence="3" id="KW-0874">Quinone</keyword>
<dbReference type="Proteomes" id="UP001601992">
    <property type="component" value="Unassembled WGS sequence"/>
</dbReference>
<dbReference type="InterPro" id="IPR001268">
    <property type="entry name" value="NADH_UbQ_OxRdtase_30kDa_su"/>
</dbReference>
<evidence type="ECO:0000256" key="2">
    <source>
        <dbReference type="ARBA" id="ARBA00022448"/>
    </source>
</evidence>
<dbReference type="EMBL" id="JBIAQY010000016">
    <property type="protein sequence ID" value="MFF3573061.1"/>
    <property type="molecule type" value="Genomic_DNA"/>
</dbReference>
<evidence type="ECO:0000256" key="4">
    <source>
        <dbReference type="SAM" id="MobiDB-lite"/>
    </source>
</evidence>
<dbReference type="Gene3D" id="3.30.460.80">
    <property type="entry name" value="NADH:ubiquinone oxidoreductase, 30kDa subunit"/>
    <property type="match status" value="1"/>
</dbReference>
<dbReference type="GO" id="GO:0050136">
    <property type="term" value="F:NADH dehydrogenase (quinone) (non-electrogenic) activity"/>
    <property type="evidence" value="ECO:0007669"/>
    <property type="project" value="UniProtKB-EC"/>
</dbReference>
<accession>A0ABW6S9S5</accession>
<dbReference type="NCBIfam" id="TIGR01961">
    <property type="entry name" value="NuoC_fam"/>
    <property type="match status" value="1"/>
</dbReference>
<dbReference type="InterPro" id="IPR037232">
    <property type="entry name" value="NADH_quin_OxRdtase_su_C/D-like"/>
</dbReference>
<protein>
    <recommendedName>
        <fullName evidence="3">NADH-quinone oxidoreductase subunit C</fullName>
        <ecNumber evidence="3">7.1.1.-</ecNumber>
    </recommendedName>
    <alternativeName>
        <fullName evidence="3">NADH dehydrogenase I subunit C</fullName>
    </alternativeName>
    <alternativeName>
        <fullName evidence="3">NDH-1 subunit C</fullName>
    </alternativeName>
</protein>
<keyword evidence="3" id="KW-0520">NAD</keyword>
<comment type="function">
    <text evidence="3">NDH-1 shuttles electrons from NADH, via FMN and iron-sulfur (Fe-S) centers, to quinones in the respiratory chain. The immediate electron acceptor for the enzyme in this species is believed to be a menaquinone. Couples the redox reaction to proton translocation (for every two electrons transferred, four hydrogen ions are translocated across the cytoplasmic membrane), and thus conserves the redox energy in a proton gradient.</text>
</comment>
<gene>
    <name evidence="3" type="primary">nuoC</name>
    <name evidence="6" type="ORF">ACFYXQ_35390</name>
</gene>
<dbReference type="SUPFAM" id="SSF143243">
    <property type="entry name" value="Nqo5-like"/>
    <property type="match status" value="1"/>
</dbReference>
<comment type="subcellular location">
    <subcellularLocation>
        <location evidence="3">Cell membrane</location>
        <topology evidence="3">Peripheral membrane protein</topology>
        <orientation evidence="3">Cytoplasmic side</orientation>
    </subcellularLocation>
</comment>
<comment type="catalytic activity">
    <reaction evidence="3">
        <text>a quinone + NADH + 5 H(+)(in) = a quinol + NAD(+) + 4 H(+)(out)</text>
        <dbReference type="Rhea" id="RHEA:57888"/>
        <dbReference type="ChEBI" id="CHEBI:15378"/>
        <dbReference type="ChEBI" id="CHEBI:24646"/>
        <dbReference type="ChEBI" id="CHEBI:57540"/>
        <dbReference type="ChEBI" id="CHEBI:57945"/>
        <dbReference type="ChEBI" id="CHEBI:132124"/>
    </reaction>
</comment>
<evidence type="ECO:0000256" key="1">
    <source>
        <dbReference type="ARBA" id="ARBA00007569"/>
    </source>
</evidence>
<dbReference type="RefSeq" id="WP_387406271.1">
    <property type="nucleotide sequence ID" value="NZ_JBIAQY010000016.1"/>
</dbReference>
<organism evidence="6 7">
    <name type="scientific">Nocardia jiangxiensis</name>
    <dbReference type="NCBI Taxonomy" id="282685"/>
    <lineage>
        <taxon>Bacteria</taxon>
        <taxon>Bacillati</taxon>
        <taxon>Actinomycetota</taxon>
        <taxon>Actinomycetes</taxon>
        <taxon>Mycobacteriales</taxon>
        <taxon>Nocardiaceae</taxon>
        <taxon>Nocardia</taxon>
    </lineage>
</organism>
<evidence type="ECO:0000256" key="3">
    <source>
        <dbReference type="HAMAP-Rule" id="MF_01357"/>
    </source>
</evidence>
<keyword evidence="2 3" id="KW-0813">Transport</keyword>
<feature type="region of interest" description="Disordered" evidence="4">
    <location>
        <begin position="1"/>
        <end position="43"/>
    </location>
</feature>
<evidence type="ECO:0000313" key="6">
    <source>
        <dbReference type="EMBL" id="MFF3573061.1"/>
    </source>
</evidence>
<dbReference type="Pfam" id="PF00329">
    <property type="entry name" value="Complex1_30kDa"/>
    <property type="match status" value="1"/>
</dbReference>